<protein>
    <submittedName>
        <fullName evidence="1">Uncharacterized protein</fullName>
    </submittedName>
</protein>
<dbReference type="EMBL" id="JAGIZQ010000003">
    <property type="protein sequence ID" value="KAH6635828.1"/>
    <property type="molecule type" value="Genomic_DNA"/>
</dbReference>
<evidence type="ECO:0000313" key="2">
    <source>
        <dbReference type="Proteomes" id="UP000724584"/>
    </source>
</evidence>
<keyword evidence="2" id="KW-1185">Reference proteome</keyword>
<sequence>MEVTTPTTLHLHARTRIITQTITRPFTTITAVVTLGGDSPEPTPNNDNPPPSPTSQPPPPPPPPPTDQQITPAAPPSALTPSQLGAVLGSVLGLATLILLICCILSLQRRKRRLEREQNDRYYYYDDGEGEDDGEMRERGRGRGVAAGAGWHSRSGRGPWTTVPPPVRFPPTPRYTTYSQTTERQIGGVGRYP</sequence>
<organism evidence="1 2">
    <name type="scientific">Chaetomium tenue</name>
    <dbReference type="NCBI Taxonomy" id="1854479"/>
    <lineage>
        <taxon>Eukaryota</taxon>
        <taxon>Fungi</taxon>
        <taxon>Dikarya</taxon>
        <taxon>Ascomycota</taxon>
        <taxon>Pezizomycotina</taxon>
        <taxon>Sordariomycetes</taxon>
        <taxon>Sordariomycetidae</taxon>
        <taxon>Sordariales</taxon>
        <taxon>Chaetomiaceae</taxon>
        <taxon>Chaetomium</taxon>
    </lineage>
</organism>
<evidence type="ECO:0000313" key="1">
    <source>
        <dbReference type="EMBL" id="KAH6635828.1"/>
    </source>
</evidence>
<comment type="caution">
    <text evidence="1">The sequence shown here is derived from an EMBL/GenBank/DDBJ whole genome shotgun (WGS) entry which is preliminary data.</text>
</comment>
<gene>
    <name evidence="1" type="ORF">F5144DRAFT_158891</name>
</gene>
<name>A0ACB7PEP2_9PEZI</name>
<reference evidence="1 2" key="1">
    <citation type="journal article" date="2021" name="Nat. Commun.">
        <title>Genetic determinants of endophytism in the Arabidopsis root mycobiome.</title>
        <authorList>
            <person name="Mesny F."/>
            <person name="Miyauchi S."/>
            <person name="Thiergart T."/>
            <person name="Pickel B."/>
            <person name="Atanasova L."/>
            <person name="Karlsson M."/>
            <person name="Huettel B."/>
            <person name="Barry K.W."/>
            <person name="Haridas S."/>
            <person name="Chen C."/>
            <person name="Bauer D."/>
            <person name="Andreopoulos W."/>
            <person name="Pangilinan J."/>
            <person name="LaButti K."/>
            <person name="Riley R."/>
            <person name="Lipzen A."/>
            <person name="Clum A."/>
            <person name="Drula E."/>
            <person name="Henrissat B."/>
            <person name="Kohler A."/>
            <person name="Grigoriev I.V."/>
            <person name="Martin F.M."/>
            <person name="Hacquard S."/>
        </authorList>
    </citation>
    <scope>NUCLEOTIDE SEQUENCE [LARGE SCALE GENOMIC DNA]</scope>
    <source>
        <strain evidence="1 2">MPI-SDFR-AT-0079</strain>
    </source>
</reference>
<proteinExistence type="predicted"/>
<dbReference type="Proteomes" id="UP000724584">
    <property type="component" value="Unassembled WGS sequence"/>
</dbReference>
<accession>A0ACB7PEP2</accession>